<organism evidence="1 2">
    <name type="scientific">Edaphosphingomonas laterariae</name>
    <dbReference type="NCBI Taxonomy" id="861865"/>
    <lineage>
        <taxon>Bacteria</taxon>
        <taxon>Pseudomonadati</taxon>
        <taxon>Pseudomonadota</taxon>
        <taxon>Alphaproteobacteria</taxon>
        <taxon>Sphingomonadales</taxon>
        <taxon>Rhizorhabdaceae</taxon>
        <taxon>Edaphosphingomonas</taxon>
    </lineage>
</organism>
<accession>A0A239HHU3</accession>
<dbReference type="RefSeq" id="WP_089220298.1">
    <property type="nucleotide sequence ID" value="NZ_FZOS01000017.1"/>
</dbReference>
<name>A0A239HHU3_9SPHN</name>
<dbReference type="EMBL" id="FZOS01000017">
    <property type="protein sequence ID" value="SNS80403.1"/>
    <property type="molecule type" value="Genomic_DNA"/>
</dbReference>
<dbReference type="OrthoDB" id="9969316at2"/>
<dbReference type="AlphaFoldDB" id="A0A239HHU3"/>
<sequence length="118" mass="12505">MFALALLLAGPAAMPAGMDAAQTAYVGCLAAESDAALRERVPVDRFAEGAERICEAETMAFRAAAMPLLLAQAGTVDEETARQDADARFAAMDAAHRARLVTAYQGKLRARRGVRPVQ</sequence>
<dbReference type="Proteomes" id="UP000198281">
    <property type="component" value="Unassembled WGS sequence"/>
</dbReference>
<evidence type="ECO:0000313" key="2">
    <source>
        <dbReference type="Proteomes" id="UP000198281"/>
    </source>
</evidence>
<evidence type="ECO:0000313" key="1">
    <source>
        <dbReference type="EMBL" id="SNS80403.1"/>
    </source>
</evidence>
<protein>
    <submittedName>
        <fullName evidence="1">Uncharacterized protein</fullName>
    </submittedName>
</protein>
<proteinExistence type="predicted"/>
<reference evidence="2" key="1">
    <citation type="submission" date="2017-06" db="EMBL/GenBank/DDBJ databases">
        <authorList>
            <person name="Varghese N."/>
            <person name="Submissions S."/>
        </authorList>
    </citation>
    <scope>NUCLEOTIDE SEQUENCE [LARGE SCALE GENOMIC DNA]</scope>
    <source>
        <strain evidence="2">LNB2</strain>
    </source>
</reference>
<gene>
    <name evidence="1" type="ORF">SAMN06295912_11710</name>
</gene>
<keyword evidence="2" id="KW-1185">Reference proteome</keyword>